<organism evidence="1 2">
    <name type="scientific">Pseudoalteromonas issachenkonii</name>
    <dbReference type="NCBI Taxonomy" id="152297"/>
    <lineage>
        <taxon>Bacteria</taxon>
        <taxon>Pseudomonadati</taxon>
        <taxon>Pseudomonadota</taxon>
        <taxon>Gammaproteobacteria</taxon>
        <taxon>Alteromonadales</taxon>
        <taxon>Pseudoalteromonadaceae</taxon>
        <taxon>Pseudoalteromonas</taxon>
    </lineage>
</organism>
<dbReference type="Proteomes" id="UP000217258">
    <property type="component" value="Chromosome II"/>
</dbReference>
<evidence type="ECO:0000313" key="2">
    <source>
        <dbReference type="Proteomes" id="UP000217258"/>
    </source>
</evidence>
<gene>
    <name evidence="1" type="ORF">PISS_b0081</name>
</gene>
<reference evidence="1 2" key="1">
    <citation type="submission" date="2015-06" db="EMBL/GenBank/DDBJ databases">
        <authorList>
            <person name="Xie B.-B."/>
            <person name="Rong J.-C."/>
            <person name="Qin Q.-L."/>
            <person name="Zhang Y.-Z."/>
        </authorList>
    </citation>
    <scope>NUCLEOTIDE SEQUENCE [LARGE SCALE GENOMIC DNA]</scope>
    <source>
        <strain evidence="1 2">KMM 3549</strain>
    </source>
</reference>
<name>A0ABN5C586_9GAMM</name>
<proteinExistence type="predicted"/>
<evidence type="ECO:0008006" key="3">
    <source>
        <dbReference type="Google" id="ProtNLM"/>
    </source>
</evidence>
<evidence type="ECO:0000313" key="1">
    <source>
        <dbReference type="EMBL" id="ATC92276.1"/>
    </source>
</evidence>
<sequence length="56" mass="6498">MLCPSCASIEYIWFAIFYQFKPYWASGSTCYAVQKQLGINLNNTHYVIKQIKQSSI</sequence>
<protein>
    <recommendedName>
        <fullName evidence="3">Transposase</fullName>
    </recommendedName>
</protein>
<dbReference type="EMBL" id="CP011031">
    <property type="protein sequence ID" value="ATC92276.1"/>
    <property type="molecule type" value="Genomic_DNA"/>
</dbReference>
<keyword evidence="2" id="KW-1185">Reference proteome</keyword>
<accession>A0ABN5C586</accession>